<reference evidence="1" key="2">
    <citation type="submission" date="2022-06" db="UniProtKB">
        <authorList>
            <consortium name="EnsemblMetazoa"/>
        </authorList>
    </citation>
    <scope>IDENTIFICATION</scope>
    <source>
        <strain evidence="1">PS312</strain>
    </source>
</reference>
<organism evidence="1 2">
    <name type="scientific">Pristionchus pacificus</name>
    <name type="common">Parasitic nematode worm</name>
    <dbReference type="NCBI Taxonomy" id="54126"/>
    <lineage>
        <taxon>Eukaryota</taxon>
        <taxon>Metazoa</taxon>
        <taxon>Ecdysozoa</taxon>
        <taxon>Nematoda</taxon>
        <taxon>Chromadorea</taxon>
        <taxon>Rhabditida</taxon>
        <taxon>Rhabditina</taxon>
        <taxon>Diplogasteromorpha</taxon>
        <taxon>Diplogasteroidea</taxon>
        <taxon>Neodiplogasteridae</taxon>
        <taxon>Pristionchus</taxon>
    </lineage>
</organism>
<name>A0A2A6C2P9_PRIPA</name>
<evidence type="ECO:0000313" key="1">
    <source>
        <dbReference type="EnsemblMetazoa" id="PPA40538.1"/>
    </source>
</evidence>
<accession>A0A8R1YYT3</accession>
<accession>A0A2A6C2P9</accession>
<protein>
    <submittedName>
        <fullName evidence="1">Uncharacterized protein</fullName>
    </submittedName>
</protein>
<gene>
    <name evidence="1" type="primary">WBGene00278907</name>
</gene>
<sequence>MGASLLRARYVVAGPLRFEGEEERTKLQYGWHNDNEISARNGRLSITGPLRFEGDEERTKLQYVYLEWNTLPRCERVDQRRMSVDVVDSVLAAARKEGGWDDTNKRKESLLDDTEEAGNEFHRVMLVGVNLCYIIPLTLMLLAMEIDYTFIAARIIAAFRFVLVVPLIIGTTQGLLFSITIAGFNYMEHSSSLWLVQFPNSNSIASNERLDGDWLSARNNGLDTHSGYRNAAASCIIACSMVDRKASTNLLHLLNCLCHRYCCTKQVATTFVPTPQFSVIMTNITRKLYHMELTDYVLPYGATWTYSSTNVCSLNCSANSKMIRITVVSSSQLFST</sequence>
<dbReference type="Proteomes" id="UP000005239">
    <property type="component" value="Unassembled WGS sequence"/>
</dbReference>
<evidence type="ECO:0000313" key="2">
    <source>
        <dbReference type="Proteomes" id="UP000005239"/>
    </source>
</evidence>
<dbReference type="EnsemblMetazoa" id="PPA40538.1">
    <property type="protein sequence ID" value="PPA40538.1"/>
    <property type="gene ID" value="WBGene00278907"/>
</dbReference>
<reference evidence="2" key="1">
    <citation type="journal article" date="2008" name="Nat. Genet.">
        <title>The Pristionchus pacificus genome provides a unique perspective on nematode lifestyle and parasitism.</title>
        <authorList>
            <person name="Dieterich C."/>
            <person name="Clifton S.W."/>
            <person name="Schuster L.N."/>
            <person name="Chinwalla A."/>
            <person name="Delehaunty K."/>
            <person name="Dinkelacker I."/>
            <person name="Fulton L."/>
            <person name="Fulton R."/>
            <person name="Godfrey J."/>
            <person name="Minx P."/>
            <person name="Mitreva M."/>
            <person name="Roeseler W."/>
            <person name="Tian H."/>
            <person name="Witte H."/>
            <person name="Yang S.P."/>
            <person name="Wilson R.K."/>
            <person name="Sommer R.J."/>
        </authorList>
    </citation>
    <scope>NUCLEOTIDE SEQUENCE [LARGE SCALE GENOMIC DNA]</scope>
    <source>
        <strain evidence="2">PS312</strain>
    </source>
</reference>
<proteinExistence type="predicted"/>
<dbReference type="AlphaFoldDB" id="A0A2A6C2P9"/>
<keyword evidence="2" id="KW-1185">Reference proteome</keyword>